<evidence type="ECO:0000256" key="8">
    <source>
        <dbReference type="SAM" id="MobiDB-lite"/>
    </source>
</evidence>
<organism evidence="11 12">
    <name type="scientific">Glaciecola petra</name>
    <dbReference type="NCBI Taxonomy" id="3075602"/>
    <lineage>
        <taxon>Bacteria</taxon>
        <taxon>Pseudomonadati</taxon>
        <taxon>Pseudomonadota</taxon>
        <taxon>Gammaproteobacteria</taxon>
        <taxon>Alteromonadales</taxon>
        <taxon>Alteromonadaceae</taxon>
        <taxon>Glaciecola</taxon>
    </lineage>
</organism>
<evidence type="ECO:0000313" key="12">
    <source>
        <dbReference type="Proteomes" id="UP001253545"/>
    </source>
</evidence>
<dbReference type="InterPro" id="IPR004167">
    <property type="entry name" value="PSBD"/>
</dbReference>
<dbReference type="InterPro" id="IPR050743">
    <property type="entry name" value="2-oxoacid_DH_E2_comp"/>
</dbReference>
<keyword evidence="6 7" id="KW-0012">Acyltransferase</keyword>
<dbReference type="EMBL" id="JAVRHX010000001">
    <property type="protein sequence ID" value="MDT0594343.1"/>
    <property type="molecule type" value="Genomic_DNA"/>
</dbReference>
<keyword evidence="12" id="KW-1185">Reference proteome</keyword>
<feature type="domain" description="Peripheral subunit-binding (PSBD)" evidence="10">
    <location>
        <begin position="240"/>
        <end position="277"/>
    </location>
</feature>
<dbReference type="PANTHER" id="PTHR43178:SF5">
    <property type="entry name" value="LIPOAMIDE ACYLTRANSFERASE COMPONENT OF BRANCHED-CHAIN ALPHA-KETO ACID DEHYDROGENASE COMPLEX, MITOCHONDRIAL"/>
    <property type="match status" value="1"/>
</dbReference>
<dbReference type="Pfam" id="PF02817">
    <property type="entry name" value="E3_binding"/>
    <property type="match status" value="1"/>
</dbReference>
<dbReference type="Pfam" id="PF00364">
    <property type="entry name" value="Biotin_lipoyl"/>
    <property type="match status" value="2"/>
</dbReference>
<dbReference type="Pfam" id="PF00198">
    <property type="entry name" value="2-oxoacid_dh"/>
    <property type="match status" value="1"/>
</dbReference>
<keyword evidence="5 7" id="KW-0450">Lipoyl</keyword>
<evidence type="ECO:0000256" key="4">
    <source>
        <dbReference type="ARBA" id="ARBA00022679"/>
    </source>
</evidence>
<sequence length="543" mass="59901">MSDFILPDIGEGIVECELLKWLVKEGEEIVEDQPVAEVMTDKATVEIPAMHNGVVGKLHYKEGDIAKVHQPLFSMQSIDSDNHMKNEAKALTKKSEKVQSNIPSAIEAFILPDIGEGIVECEIMQWHIQEGDNVAEDQVVVEVMTDKAVVEIPAKHNGKIVKIHYQKGDIAKVHTPLFDQYIDNLSNSDVNQHNSADVKTATVAIESDKLKYETETEVMPSNHYSQGENFDPPHAGSKNIASPAVRRLAREMNIALSKIKASGPKQRVLKQDVLLYANKTDARSTDAQKDETFIRDANTVENSPSVTKVVDRVMPLKGIQAAMAKQMIASVSTIPHFTVSDELCMDKLIALRSLLKPEFEKEGLSLSFMPFFIKALSLALHEYPILNSQLNTEATELTYLSAHNIGLAVDSKIGLLVPNIKNVQNLSLYQITVELNRLIDLARLGKLSNKDLSGGSISVSNIGALGGITATPVINKPEVAIVALGKIQKLPRFDSSDNVFASNIMSVNWSGDHRVIDGATMVKFNNLWLDYLSNPEKMLVHLR</sequence>
<evidence type="ECO:0000256" key="6">
    <source>
        <dbReference type="ARBA" id="ARBA00023315"/>
    </source>
</evidence>
<evidence type="ECO:0000313" key="11">
    <source>
        <dbReference type="EMBL" id="MDT0594343.1"/>
    </source>
</evidence>
<dbReference type="Gene3D" id="3.30.559.10">
    <property type="entry name" value="Chloramphenicol acetyltransferase-like domain"/>
    <property type="match status" value="1"/>
</dbReference>
<dbReference type="SUPFAM" id="SSF51230">
    <property type="entry name" value="Single hybrid motif"/>
    <property type="match status" value="2"/>
</dbReference>
<feature type="domain" description="Lipoyl-binding" evidence="9">
    <location>
        <begin position="1"/>
        <end position="76"/>
    </location>
</feature>
<comment type="subunit">
    <text evidence="3">Forms a 24-polypeptide structural core with octahedral symmetry.</text>
</comment>
<dbReference type="EC" id="2.3.1.-" evidence="7"/>
<name>A0ABU2ZNZ0_9ALTE</name>
<evidence type="ECO:0000256" key="1">
    <source>
        <dbReference type="ARBA" id="ARBA00001938"/>
    </source>
</evidence>
<dbReference type="Gene3D" id="2.40.50.100">
    <property type="match status" value="2"/>
</dbReference>
<dbReference type="PANTHER" id="PTHR43178">
    <property type="entry name" value="DIHYDROLIPOAMIDE ACETYLTRANSFERASE COMPONENT OF PYRUVATE DEHYDROGENASE COMPLEX"/>
    <property type="match status" value="1"/>
</dbReference>
<reference evidence="11 12" key="1">
    <citation type="submission" date="2023-09" db="EMBL/GenBank/DDBJ databases">
        <authorList>
            <person name="Rey-Velasco X."/>
        </authorList>
    </citation>
    <scope>NUCLEOTIDE SEQUENCE [LARGE SCALE GENOMIC DNA]</scope>
    <source>
        <strain evidence="11 12">P117</strain>
    </source>
</reference>
<comment type="cofactor">
    <cofactor evidence="1 7">
        <name>(R)-lipoate</name>
        <dbReference type="ChEBI" id="CHEBI:83088"/>
    </cofactor>
</comment>
<evidence type="ECO:0000256" key="2">
    <source>
        <dbReference type="ARBA" id="ARBA00007317"/>
    </source>
</evidence>
<dbReference type="PROSITE" id="PS50968">
    <property type="entry name" value="BIOTINYL_LIPOYL"/>
    <property type="match status" value="2"/>
</dbReference>
<comment type="caution">
    <text evidence="11">The sequence shown here is derived from an EMBL/GenBank/DDBJ whole genome shotgun (WGS) entry which is preliminary data.</text>
</comment>
<dbReference type="InterPro" id="IPR036625">
    <property type="entry name" value="E3-bd_dom_sf"/>
</dbReference>
<dbReference type="CDD" id="cd06849">
    <property type="entry name" value="lipoyl_domain"/>
    <property type="match status" value="2"/>
</dbReference>
<gene>
    <name evidence="11" type="ORF">RM552_05770</name>
</gene>
<dbReference type="PROSITE" id="PS51826">
    <property type="entry name" value="PSBD"/>
    <property type="match status" value="1"/>
</dbReference>
<proteinExistence type="inferred from homology"/>
<dbReference type="SUPFAM" id="SSF52777">
    <property type="entry name" value="CoA-dependent acyltransferases"/>
    <property type="match status" value="1"/>
</dbReference>
<protein>
    <recommendedName>
        <fullName evidence="7">Dihydrolipoamide acetyltransferase component of pyruvate dehydrogenase complex</fullName>
        <ecNumber evidence="7">2.3.1.-</ecNumber>
    </recommendedName>
</protein>
<dbReference type="Proteomes" id="UP001253545">
    <property type="component" value="Unassembled WGS sequence"/>
</dbReference>
<dbReference type="InterPro" id="IPR011053">
    <property type="entry name" value="Single_hybrid_motif"/>
</dbReference>
<dbReference type="Gene3D" id="4.10.320.10">
    <property type="entry name" value="E3-binding domain"/>
    <property type="match status" value="1"/>
</dbReference>
<feature type="region of interest" description="Disordered" evidence="8">
    <location>
        <begin position="218"/>
        <end position="238"/>
    </location>
</feature>
<evidence type="ECO:0000259" key="9">
    <source>
        <dbReference type="PROSITE" id="PS50968"/>
    </source>
</evidence>
<dbReference type="InterPro" id="IPR003016">
    <property type="entry name" value="2-oxoA_DH_lipoyl-BS"/>
</dbReference>
<dbReference type="SUPFAM" id="SSF47005">
    <property type="entry name" value="Peripheral subunit-binding domain of 2-oxo acid dehydrogenase complex"/>
    <property type="match status" value="1"/>
</dbReference>
<evidence type="ECO:0000259" key="10">
    <source>
        <dbReference type="PROSITE" id="PS51826"/>
    </source>
</evidence>
<dbReference type="InterPro" id="IPR023213">
    <property type="entry name" value="CAT-like_dom_sf"/>
</dbReference>
<accession>A0ABU2ZNZ0</accession>
<evidence type="ECO:0000256" key="7">
    <source>
        <dbReference type="RuleBase" id="RU003423"/>
    </source>
</evidence>
<dbReference type="PROSITE" id="PS00189">
    <property type="entry name" value="LIPOYL"/>
    <property type="match status" value="2"/>
</dbReference>
<dbReference type="InterPro" id="IPR000089">
    <property type="entry name" value="Biotin_lipoyl"/>
</dbReference>
<feature type="domain" description="Lipoyl-binding" evidence="9">
    <location>
        <begin position="106"/>
        <end position="181"/>
    </location>
</feature>
<evidence type="ECO:0000256" key="3">
    <source>
        <dbReference type="ARBA" id="ARBA00011484"/>
    </source>
</evidence>
<dbReference type="RefSeq" id="WP_311367819.1">
    <property type="nucleotide sequence ID" value="NZ_JAVRHX010000001.1"/>
</dbReference>
<comment type="similarity">
    <text evidence="2 7">Belongs to the 2-oxoacid dehydrogenase family.</text>
</comment>
<keyword evidence="4 7" id="KW-0808">Transferase</keyword>
<evidence type="ECO:0000256" key="5">
    <source>
        <dbReference type="ARBA" id="ARBA00022823"/>
    </source>
</evidence>
<dbReference type="InterPro" id="IPR001078">
    <property type="entry name" value="2-oxoacid_DH_actylTfrase"/>
</dbReference>